<reference evidence="2" key="1">
    <citation type="submission" date="2016-11" db="EMBL/GenBank/DDBJ databases">
        <authorList>
            <person name="Varghese N."/>
            <person name="Submissions S."/>
        </authorList>
    </citation>
    <scope>NUCLEOTIDE SEQUENCE [LARGE SCALE GENOMIC DNA]</scope>
    <source>
        <strain evidence="2">DSM 45627</strain>
    </source>
</reference>
<proteinExistence type="predicted"/>
<gene>
    <name evidence="1" type="ORF">SAMN05443575_3330</name>
</gene>
<name>A0A1M5Q8A7_9ACTN</name>
<dbReference type="AlphaFoldDB" id="A0A1M5Q8A7"/>
<accession>A0A1M5Q8A7</accession>
<dbReference type="RefSeq" id="WP_073391512.1">
    <property type="nucleotide sequence ID" value="NZ_FQVU01000004.1"/>
</dbReference>
<evidence type="ECO:0000313" key="1">
    <source>
        <dbReference type="EMBL" id="SHH10404.1"/>
    </source>
</evidence>
<dbReference type="Proteomes" id="UP000186132">
    <property type="component" value="Unassembled WGS sequence"/>
</dbReference>
<dbReference type="STRING" id="1206085.SAMN05443575_3330"/>
<keyword evidence="2" id="KW-1185">Reference proteome</keyword>
<sequence>MYRVRTSRCACCELELDIPVDVDRPFDAPVCPRCRLHQDDDWVRLVDHTAMLRHVVADARDEADLAHGERDFYRERATVNAKSGEALVRVLTEIDDLHHLRGTRCACGVVECRVMELLSDPAVARLIGTYDEQRHTLFELRRANPGAWAEEWDDIDVTLVYPQRARRAGGRHRAAG</sequence>
<organism evidence="1 2">
    <name type="scientific">Jatrophihabitans endophyticus</name>
    <dbReference type="NCBI Taxonomy" id="1206085"/>
    <lineage>
        <taxon>Bacteria</taxon>
        <taxon>Bacillati</taxon>
        <taxon>Actinomycetota</taxon>
        <taxon>Actinomycetes</taxon>
        <taxon>Jatrophihabitantales</taxon>
        <taxon>Jatrophihabitantaceae</taxon>
        <taxon>Jatrophihabitans</taxon>
    </lineage>
</organism>
<dbReference type="EMBL" id="FQVU01000004">
    <property type="protein sequence ID" value="SHH10404.1"/>
    <property type="molecule type" value="Genomic_DNA"/>
</dbReference>
<protein>
    <submittedName>
        <fullName evidence="1">Uncharacterized protein</fullName>
    </submittedName>
</protein>
<evidence type="ECO:0000313" key="2">
    <source>
        <dbReference type="Proteomes" id="UP000186132"/>
    </source>
</evidence>